<feature type="compositionally biased region" description="Basic and acidic residues" evidence="1">
    <location>
        <begin position="7"/>
        <end position="21"/>
    </location>
</feature>
<dbReference type="RefSeq" id="WP_059069664.1">
    <property type="nucleotide sequence ID" value="NZ_LNAL01000006.1"/>
</dbReference>
<keyword evidence="3" id="KW-1185">Reference proteome</keyword>
<evidence type="ECO:0000313" key="3">
    <source>
        <dbReference type="Proteomes" id="UP000054223"/>
    </source>
</evidence>
<organism evidence="2 3">
    <name type="scientific">Solirubrum puertoriconensis</name>
    <dbReference type="NCBI Taxonomy" id="1751427"/>
    <lineage>
        <taxon>Bacteria</taxon>
        <taxon>Pseudomonadati</taxon>
        <taxon>Bacteroidota</taxon>
        <taxon>Cytophagia</taxon>
        <taxon>Cytophagales</taxon>
    </lineage>
</organism>
<dbReference type="EMBL" id="LNAL01000006">
    <property type="protein sequence ID" value="KUG08327.1"/>
    <property type="molecule type" value="Genomic_DNA"/>
</dbReference>
<comment type="caution">
    <text evidence="2">The sequence shown here is derived from an EMBL/GenBank/DDBJ whole genome shotgun (WGS) entry which is preliminary data.</text>
</comment>
<feature type="region of interest" description="Disordered" evidence="1">
    <location>
        <begin position="1"/>
        <end position="73"/>
    </location>
</feature>
<feature type="compositionally biased region" description="Low complexity" evidence="1">
    <location>
        <begin position="22"/>
        <end position="45"/>
    </location>
</feature>
<evidence type="ECO:0000313" key="2">
    <source>
        <dbReference type="EMBL" id="KUG08327.1"/>
    </source>
</evidence>
<gene>
    <name evidence="2" type="ORF">ASU33_09135</name>
</gene>
<dbReference type="AlphaFoldDB" id="A0A9X0L563"/>
<proteinExistence type="predicted"/>
<evidence type="ECO:0000256" key="1">
    <source>
        <dbReference type="SAM" id="MobiDB-lite"/>
    </source>
</evidence>
<reference evidence="2 3" key="1">
    <citation type="submission" date="2015-11" db="EMBL/GenBank/DDBJ databases">
        <title>Solirubrum puertoriconensis gen. nov. an environmental bacteria isolated in Puerto Rico.</title>
        <authorList>
            <person name="Cuebas-Irizarry M.F."/>
            <person name="Montalvo-Rodriguez R."/>
        </authorList>
    </citation>
    <scope>NUCLEOTIDE SEQUENCE [LARGE SCALE GENOMIC DNA]</scope>
    <source>
        <strain evidence="2 3">MC1A</strain>
    </source>
</reference>
<feature type="compositionally biased region" description="Polar residues" evidence="1">
    <location>
        <begin position="51"/>
        <end position="73"/>
    </location>
</feature>
<dbReference type="Proteomes" id="UP000054223">
    <property type="component" value="Unassembled WGS sequence"/>
</dbReference>
<feature type="compositionally biased region" description="Low complexity" evidence="1">
    <location>
        <begin position="127"/>
        <end position="162"/>
    </location>
</feature>
<sequence>MATSNDQNRHEARHLEFEPNRQSRSGQSDQDNSSSSSSSGSYYGSKHGVQATGQGADNQREQSSGNSWISRGNNRTWVGASLGVLAAGAFVALTRDKWSSWGSSLSNLADKSGLTGSRSGQGEEEQGSSNQRRGSQQSTASAKGSSSQKSASSQKGSQADASLNREAASGIKSSPSSSKSFTDEGATGNND</sequence>
<accession>A0A9X0L563</accession>
<feature type="region of interest" description="Disordered" evidence="1">
    <location>
        <begin position="101"/>
        <end position="191"/>
    </location>
</feature>
<feature type="compositionally biased region" description="Polar residues" evidence="1">
    <location>
        <begin position="101"/>
        <end position="118"/>
    </location>
</feature>
<name>A0A9X0L563_SOLP1</name>
<protein>
    <submittedName>
        <fullName evidence="2">Uncharacterized protein</fullName>
    </submittedName>
</protein>
<dbReference type="OrthoDB" id="9847647at2"/>